<sequence length="86" mass="9263">MRVTRGALSDIFEHGNESVVMAGSNVVRLSELATFLVGGLTVSRTSDELAAMLVDQFGEPVDADARDLVERMLSQLAALEIVEIDL</sequence>
<protein>
    <recommendedName>
        <fullName evidence="3">PqqD family protein</fullName>
    </recommendedName>
</protein>
<accession>A0ABU1ULZ2</accession>
<evidence type="ECO:0000313" key="2">
    <source>
        <dbReference type="Proteomes" id="UP001257739"/>
    </source>
</evidence>
<proteinExistence type="predicted"/>
<dbReference type="EMBL" id="JAVDWH010000001">
    <property type="protein sequence ID" value="MDR7086173.1"/>
    <property type="molecule type" value="Genomic_DNA"/>
</dbReference>
<organism evidence="1 2">
    <name type="scientific">Aeromicrobium panaciterrae</name>
    <dbReference type="NCBI Taxonomy" id="363861"/>
    <lineage>
        <taxon>Bacteria</taxon>
        <taxon>Bacillati</taxon>
        <taxon>Actinomycetota</taxon>
        <taxon>Actinomycetes</taxon>
        <taxon>Propionibacteriales</taxon>
        <taxon>Nocardioidaceae</taxon>
        <taxon>Aeromicrobium</taxon>
    </lineage>
</organism>
<gene>
    <name evidence="1" type="ORF">J2X11_001012</name>
</gene>
<reference evidence="1 2" key="1">
    <citation type="submission" date="2023-07" db="EMBL/GenBank/DDBJ databases">
        <title>Sorghum-associated microbial communities from plants grown in Nebraska, USA.</title>
        <authorList>
            <person name="Schachtman D."/>
        </authorList>
    </citation>
    <scope>NUCLEOTIDE SEQUENCE [LARGE SCALE GENOMIC DNA]</scope>
    <source>
        <strain evidence="1 2">BE248</strain>
    </source>
</reference>
<keyword evidence="2" id="KW-1185">Reference proteome</keyword>
<comment type="caution">
    <text evidence="1">The sequence shown here is derived from an EMBL/GenBank/DDBJ whole genome shotgun (WGS) entry which is preliminary data.</text>
</comment>
<evidence type="ECO:0000313" key="1">
    <source>
        <dbReference type="EMBL" id="MDR7086173.1"/>
    </source>
</evidence>
<evidence type="ECO:0008006" key="3">
    <source>
        <dbReference type="Google" id="ProtNLM"/>
    </source>
</evidence>
<dbReference type="RefSeq" id="WP_309967505.1">
    <property type="nucleotide sequence ID" value="NZ_JAVDWH010000001.1"/>
</dbReference>
<name>A0ABU1ULZ2_9ACTN</name>
<dbReference type="Proteomes" id="UP001257739">
    <property type="component" value="Unassembled WGS sequence"/>
</dbReference>